<evidence type="ECO:0000313" key="1">
    <source>
        <dbReference type="EMBL" id="CAD8130668.1"/>
    </source>
</evidence>
<reference evidence="1" key="1">
    <citation type="submission" date="2021-01" db="EMBL/GenBank/DDBJ databases">
        <authorList>
            <consortium name="Genoscope - CEA"/>
            <person name="William W."/>
        </authorList>
    </citation>
    <scope>NUCLEOTIDE SEQUENCE</scope>
</reference>
<dbReference type="EMBL" id="CAJJDN010000313">
    <property type="protein sequence ID" value="CAD8130668.1"/>
    <property type="molecule type" value="Genomic_DNA"/>
</dbReference>
<gene>
    <name evidence="1" type="ORF">PSON_ATCC_30995.1.T3130006</name>
</gene>
<sequence length="310" mass="36509">MKKSQITFLEQISQLSFKQYNNIQIGVSFISIIGYDSSINRNKKIQTMQEKTTSRLLGKMCSQKFRNILFDVSIIKAQFNIQKIAFKISVWHCNLMNLHHHHCLQDQQNIIQNLEIGILLWNGYMQKQTAEIALQDKDKQLDRLKKFLNYILNQIKQIGQITNSQDQFTQLTLLIEALTYAILISSKQKNKEPILLDVEEEDFKNILQTIEVTSQSYEICNMIIRLFTTLIKLPQPYVLNMQLQQTEIQDMTQLLLQKSPLYKLRLFSILVWISNDVVNLIKPHIHKFFEQTIESLKKQTIQFCLITFFC</sequence>
<name>A0A8S1RR13_9CILI</name>
<comment type="caution">
    <text evidence="1">The sequence shown here is derived from an EMBL/GenBank/DDBJ whole genome shotgun (WGS) entry which is preliminary data.</text>
</comment>
<accession>A0A8S1RR13</accession>
<protein>
    <submittedName>
        <fullName evidence="1">Uncharacterized protein</fullName>
    </submittedName>
</protein>
<keyword evidence="2" id="KW-1185">Reference proteome</keyword>
<dbReference type="Proteomes" id="UP000692954">
    <property type="component" value="Unassembled WGS sequence"/>
</dbReference>
<evidence type="ECO:0000313" key="2">
    <source>
        <dbReference type="Proteomes" id="UP000692954"/>
    </source>
</evidence>
<organism evidence="1 2">
    <name type="scientific">Paramecium sonneborni</name>
    <dbReference type="NCBI Taxonomy" id="65129"/>
    <lineage>
        <taxon>Eukaryota</taxon>
        <taxon>Sar</taxon>
        <taxon>Alveolata</taxon>
        <taxon>Ciliophora</taxon>
        <taxon>Intramacronucleata</taxon>
        <taxon>Oligohymenophorea</taxon>
        <taxon>Peniculida</taxon>
        <taxon>Parameciidae</taxon>
        <taxon>Paramecium</taxon>
    </lineage>
</organism>
<proteinExistence type="predicted"/>
<dbReference type="AlphaFoldDB" id="A0A8S1RR13"/>